<dbReference type="NCBIfam" id="TIGR02104">
    <property type="entry name" value="pulA_typeI"/>
    <property type="match status" value="1"/>
</dbReference>
<dbReference type="EMBL" id="DXCD01000014">
    <property type="protein sequence ID" value="HIZ12396.1"/>
    <property type="molecule type" value="Genomic_DNA"/>
</dbReference>
<dbReference type="Gene3D" id="2.60.40.10">
    <property type="entry name" value="Immunoglobulins"/>
    <property type="match status" value="1"/>
</dbReference>
<dbReference type="AlphaFoldDB" id="A0A9D2D8F3"/>
<name>A0A9D2D8F3_9FIRM</name>
<dbReference type="Gene3D" id="2.60.40.1180">
    <property type="entry name" value="Golgi alpha-mannosidase II"/>
    <property type="match status" value="1"/>
</dbReference>
<dbReference type="CDD" id="cd11341">
    <property type="entry name" value="AmyAc_Pullulanase_LD-like"/>
    <property type="match status" value="1"/>
</dbReference>
<evidence type="ECO:0000313" key="3">
    <source>
        <dbReference type="EMBL" id="HIZ12396.1"/>
    </source>
</evidence>
<evidence type="ECO:0000259" key="2">
    <source>
        <dbReference type="SMART" id="SM00642"/>
    </source>
</evidence>
<reference evidence="3" key="1">
    <citation type="journal article" date="2021" name="PeerJ">
        <title>Extensive microbial diversity within the chicken gut microbiome revealed by metagenomics and culture.</title>
        <authorList>
            <person name="Gilroy R."/>
            <person name="Ravi A."/>
            <person name="Getino M."/>
            <person name="Pursley I."/>
            <person name="Horton D.L."/>
            <person name="Alikhan N.F."/>
            <person name="Baker D."/>
            <person name="Gharbi K."/>
            <person name="Hall N."/>
            <person name="Watson M."/>
            <person name="Adriaenssens E.M."/>
            <person name="Foster-Nyarko E."/>
            <person name="Jarju S."/>
            <person name="Secka A."/>
            <person name="Antonio M."/>
            <person name="Oren A."/>
            <person name="Chaudhuri R.R."/>
            <person name="La Ragione R."/>
            <person name="Hildebrand F."/>
            <person name="Pallen M.J."/>
        </authorList>
    </citation>
    <scope>NUCLEOTIDE SEQUENCE</scope>
    <source>
        <strain evidence="3">ChiGjej1B1-13045</strain>
    </source>
</reference>
<dbReference type="Pfam" id="PF02922">
    <property type="entry name" value="CBM_48"/>
    <property type="match status" value="1"/>
</dbReference>
<dbReference type="Gene3D" id="3.20.20.80">
    <property type="entry name" value="Glycosidases"/>
    <property type="match status" value="1"/>
</dbReference>
<dbReference type="SUPFAM" id="SSF81296">
    <property type="entry name" value="E set domains"/>
    <property type="match status" value="1"/>
</dbReference>
<feature type="domain" description="Glycosyl hydrolase family 13 catalytic" evidence="2">
    <location>
        <begin position="145"/>
        <end position="542"/>
    </location>
</feature>
<comment type="similarity">
    <text evidence="1">Belongs to the glycosyl hydrolase 13 family.</text>
</comment>
<protein>
    <submittedName>
        <fullName evidence="3">Type I pullulanase</fullName>
        <ecNumber evidence="3">3.2.1.41</ecNumber>
    </submittedName>
</protein>
<dbReference type="InterPro" id="IPR011840">
    <property type="entry name" value="PulA_typeI"/>
</dbReference>
<evidence type="ECO:0000313" key="4">
    <source>
        <dbReference type="Proteomes" id="UP000824017"/>
    </source>
</evidence>
<dbReference type="CDD" id="cd02860">
    <property type="entry name" value="E_set_Pullulanase"/>
    <property type="match status" value="1"/>
</dbReference>
<organism evidence="3 4">
    <name type="scientific">Candidatus Mediterraneibacter stercorigallinarum</name>
    <dbReference type="NCBI Taxonomy" id="2838686"/>
    <lineage>
        <taxon>Bacteria</taxon>
        <taxon>Bacillati</taxon>
        <taxon>Bacillota</taxon>
        <taxon>Clostridia</taxon>
        <taxon>Lachnospirales</taxon>
        <taxon>Lachnospiraceae</taxon>
        <taxon>Mediterraneibacter</taxon>
    </lineage>
</organism>
<dbReference type="InterPro" id="IPR017853">
    <property type="entry name" value="GH"/>
</dbReference>
<dbReference type="Pfam" id="PF00128">
    <property type="entry name" value="Alpha-amylase"/>
    <property type="match status" value="1"/>
</dbReference>
<dbReference type="InterPro" id="IPR013783">
    <property type="entry name" value="Ig-like_fold"/>
</dbReference>
<dbReference type="SMART" id="SM00642">
    <property type="entry name" value="Aamy"/>
    <property type="match status" value="1"/>
</dbReference>
<dbReference type="InterPro" id="IPR013780">
    <property type="entry name" value="Glyco_hydro_b"/>
</dbReference>
<dbReference type="InterPro" id="IPR006047">
    <property type="entry name" value="GH13_cat_dom"/>
</dbReference>
<keyword evidence="3" id="KW-0326">Glycosidase</keyword>
<accession>A0A9D2D8F3</accession>
<dbReference type="InterPro" id="IPR014756">
    <property type="entry name" value="Ig_E-set"/>
</dbReference>
<dbReference type="PANTHER" id="PTHR43002">
    <property type="entry name" value="GLYCOGEN DEBRANCHING ENZYME"/>
    <property type="match status" value="1"/>
</dbReference>
<dbReference type="InterPro" id="IPR004193">
    <property type="entry name" value="Glyco_hydro_13_N"/>
</dbReference>
<dbReference type="GO" id="GO:0051060">
    <property type="term" value="F:pullulanase activity"/>
    <property type="evidence" value="ECO:0007669"/>
    <property type="project" value="UniProtKB-EC"/>
</dbReference>
<dbReference type="GO" id="GO:0005975">
    <property type="term" value="P:carbohydrate metabolic process"/>
    <property type="evidence" value="ECO:0007669"/>
    <property type="project" value="InterPro"/>
</dbReference>
<dbReference type="Proteomes" id="UP000824017">
    <property type="component" value="Unassembled WGS sequence"/>
</dbReference>
<gene>
    <name evidence="3" type="primary">pulA</name>
    <name evidence="3" type="ORF">H9817_00500</name>
</gene>
<proteinExistence type="inferred from homology"/>
<keyword evidence="3" id="KW-0378">Hydrolase</keyword>
<reference evidence="3" key="2">
    <citation type="submission" date="2021-04" db="EMBL/GenBank/DDBJ databases">
        <authorList>
            <person name="Gilroy R."/>
        </authorList>
    </citation>
    <scope>NUCLEOTIDE SEQUENCE</scope>
    <source>
        <strain evidence="3">ChiGjej1B1-13045</strain>
    </source>
</reference>
<evidence type="ECO:0000256" key="1">
    <source>
        <dbReference type="ARBA" id="ARBA00008061"/>
    </source>
</evidence>
<dbReference type="EC" id="3.2.1.41" evidence="3"/>
<dbReference type="SUPFAM" id="SSF51445">
    <property type="entry name" value="(Trans)glycosidases"/>
    <property type="match status" value="1"/>
</dbReference>
<sequence>MKTALEWKRYYSSPEFKDNYIYEGDDLGVSCTGDGTSFKLWSPAADSVTLNLFHEGNGGDPYQSIPMKREDKGVWSWETGECLHGVYYDFTLEIEGETVRSADPYARACGINGRRSMAADLRRTDPEGWEYDRAPEKEPEQIIYELHVKEFSWDASGGFPEAYRGKYKAFTCGDTTLYGDGIHPTGLRYLKDLGITHIQIMPAYDYGSVDEAGRDTEFNWGYDPVNYNVPEGSYATDASRGEVRIREMKEMIQALHARGFRVIMDVVYNHTYSLDSWFQRTAPWYFYRVFDDGRISNGSACGNDVASEREMCGKYILESVLYWTEEYHVDGFRFDLMGLLDVDLMNRIRKELDSRYGKGEKMVFGEPWAAAETAMEGGAVPALKKNIYLLDENVGMFCDDTRDAVKGSALKVRKPGFINGAEDKEDDIIRGVIAWRTAGVKAPSQIITYVSAHDNQTLWDKLAETLPEADEEERMRLNRMAAALYMTCQGTLFFLSGEEFARTKGGLEDSYNAPIALNRLDWEQAWKNRELVEYYRGLIALRRQLPGLCDKSGRAAERIYGIRKERGAVSFLVDNRTRENEGPHRENEAQYRGCMQDGAAVTSRWHTLKIVYNSSRTERPVSLDGEGWMVLCDGKNSRLWESDHPAAGEIKAAPQSVLILGQPAGAKGSSAEDRMSVNCGTKAAEEHIEKAGKQENTWRKKAV</sequence>
<comment type="caution">
    <text evidence="3">The sequence shown here is derived from an EMBL/GenBank/DDBJ whole genome shotgun (WGS) entry which is preliminary data.</text>
</comment>